<feature type="compositionally biased region" description="Basic and acidic residues" evidence="6">
    <location>
        <begin position="385"/>
        <end position="395"/>
    </location>
</feature>
<feature type="region of interest" description="Disordered" evidence="6">
    <location>
        <begin position="385"/>
        <end position="408"/>
    </location>
</feature>
<evidence type="ECO:0000256" key="2">
    <source>
        <dbReference type="ARBA" id="ARBA00022723"/>
    </source>
</evidence>
<dbReference type="Pfam" id="PF25095">
    <property type="entry name" value="C2H2-zf_KIN17"/>
    <property type="match status" value="1"/>
</dbReference>
<dbReference type="SUPFAM" id="SSF57667">
    <property type="entry name" value="beta-beta-alpha zinc fingers"/>
    <property type="match status" value="1"/>
</dbReference>
<keyword evidence="2" id="KW-0479">Metal-binding</keyword>
<comment type="caution">
    <text evidence="8">The sequence shown here is derived from an EMBL/GenBank/DDBJ whole genome shotgun (WGS) entry which is preliminary data.</text>
</comment>
<evidence type="ECO:0000256" key="6">
    <source>
        <dbReference type="SAM" id="MobiDB-lite"/>
    </source>
</evidence>
<feature type="compositionally biased region" description="Basic and acidic residues" evidence="6">
    <location>
        <begin position="286"/>
        <end position="310"/>
    </location>
</feature>
<keyword evidence="5" id="KW-0175">Coiled coil</keyword>
<reference evidence="8 9" key="1">
    <citation type="submission" date="2017-07" db="EMBL/GenBank/DDBJ databases">
        <title>Genome sequence of the Sordaria macrospora wild type strain R19027.</title>
        <authorList>
            <person name="Nowrousian M."/>
            <person name="Teichert I."/>
            <person name="Kueck U."/>
        </authorList>
    </citation>
    <scope>NUCLEOTIDE SEQUENCE [LARGE SCALE GENOMIC DNA]</scope>
    <source>
        <strain evidence="8 9">R19027</strain>
        <tissue evidence="8">Mycelium</tissue>
    </source>
</reference>
<feature type="compositionally biased region" description="Low complexity" evidence="6">
    <location>
        <begin position="316"/>
        <end position="338"/>
    </location>
</feature>
<dbReference type="Gene3D" id="1.10.10.2030">
    <property type="entry name" value="DNA/RNA-binding protein Kin17, conserved domain"/>
    <property type="match status" value="1"/>
</dbReference>
<evidence type="ECO:0000313" key="8">
    <source>
        <dbReference type="EMBL" id="KAA8636381.1"/>
    </source>
</evidence>
<feature type="compositionally biased region" description="Basic and acidic residues" evidence="6">
    <location>
        <begin position="223"/>
        <end position="232"/>
    </location>
</feature>
<dbReference type="InterPro" id="IPR036236">
    <property type="entry name" value="Znf_C2H2_sf"/>
</dbReference>
<dbReference type="FunFam" id="1.10.10.2030:FF:000001">
    <property type="entry name" value="DNA/RNA-binding protein KIN17, putative"/>
    <property type="match status" value="1"/>
</dbReference>
<evidence type="ECO:0000259" key="7">
    <source>
        <dbReference type="PROSITE" id="PS00028"/>
    </source>
</evidence>
<dbReference type="GO" id="GO:0003690">
    <property type="term" value="F:double-stranded DNA binding"/>
    <property type="evidence" value="ECO:0007669"/>
    <property type="project" value="TreeGrafter"/>
</dbReference>
<dbReference type="AlphaFoldDB" id="A0A8S9A5X6"/>
<evidence type="ECO:0000256" key="3">
    <source>
        <dbReference type="ARBA" id="ARBA00022771"/>
    </source>
</evidence>
<organism evidence="8 9">
    <name type="scientific">Sordaria macrospora</name>
    <dbReference type="NCBI Taxonomy" id="5147"/>
    <lineage>
        <taxon>Eukaryota</taxon>
        <taxon>Fungi</taxon>
        <taxon>Dikarya</taxon>
        <taxon>Ascomycota</taxon>
        <taxon>Pezizomycotina</taxon>
        <taxon>Sordariomycetes</taxon>
        <taxon>Sordariomycetidae</taxon>
        <taxon>Sordariales</taxon>
        <taxon>Sordariaceae</taxon>
        <taxon>Sordaria</taxon>
    </lineage>
</organism>
<feature type="region of interest" description="Disordered" evidence="6">
    <location>
        <begin position="217"/>
        <end position="338"/>
    </location>
</feature>
<keyword evidence="4" id="KW-0862">Zinc</keyword>
<feature type="domain" description="C2H2-type" evidence="7">
    <location>
        <begin position="28"/>
        <end position="50"/>
    </location>
</feature>
<accession>A0A8S9A5X6</accession>
<keyword evidence="3" id="KW-0863">Zinc-finger</keyword>
<evidence type="ECO:0000256" key="4">
    <source>
        <dbReference type="ARBA" id="ARBA00022833"/>
    </source>
</evidence>
<sequence length="408" mass="45226">MGKAEPGSAKHLANKMKSRGLNRLRWYCQLCEKSCRDENGYKMHCQSPSHTAKALEAGSNFKGVQDTFSDQFLKDFVAQLKTSHGEKEIHINKFYQEVIARKDHVHLNATKWHSLTEFAKFLGREGVCRVEEKEGEGIFVAWIDDSPEAMERREKVRRKEMMDKGDEEREQKVLREQIRRAKREAEQRGVNFDEEEEERLRERELKRREGEKIKLSFGKPAVMKKEEEKSGEETSATTTPTPTPAGGDGSPAAAAAAVTEDEKDTTATPPSTTTTTTTDGVTTEPAKAEGSSKSEETAAAKTTTAEESKPTADLMTTAATPAPAPAAAPAAPAAAAAPKPVSMKFGMRPQPKNVFKNAFAGAPKKVMAAPPKKMSEAERIMKEEMERKRVREEKGGNLPSNKKPRFQF</sequence>
<dbReference type="Pfam" id="PF10357">
    <property type="entry name" value="WH_KIN17"/>
    <property type="match status" value="1"/>
</dbReference>
<dbReference type="InterPro" id="IPR013087">
    <property type="entry name" value="Znf_C2H2_type"/>
</dbReference>
<dbReference type="GO" id="GO:0008270">
    <property type="term" value="F:zinc ion binding"/>
    <property type="evidence" value="ECO:0007669"/>
    <property type="project" value="UniProtKB-KW"/>
</dbReference>
<feature type="compositionally biased region" description="Low complexity" evidence="6">
    <location>
        <begin position="266"/>
        <end position="285"/>
    </location>
</feature>
<dbReference type="Proteomes" id="UP000433876">
    <property type="component" value="Unassembled WGS sequence"/>
</dbReference>
<dbReference type="OMA" id="QVCERQM"/>
<dbReference type="GO" id="GO:0005634">
    <property type="term" value="C:nucleus"/>
    <property type="evidence" value="ECO:0007669"/>
    <property type="project" value="TreeGrafter"/>
</dbReference>
<dbReference type="GO" id="GO:0006974">
    <property type="term" value="P:DNA damage response"/>
    <property type="evidence" value="ECO:0007669"/>
    <property type="project" value="TreeGrafter"/>
</dbReference>
<dbReference type="EMBL" id="NMPR01000004">
    <property type="protein sequence ID" value="KAA8636381.1"/>
    <property type="molecule type" value="Genomic_DNA"/>
</dbReference>
<dbReference type="SMART" id="SM01253">
    <property type="entry name" value="Kin17_mid"/>
    <property type="match status" value="1"/>
</dbReference>
<dbReference type="InterPro" id="IPR037321">
    <property type="entry name" value="KIN17-like"/>
</dbReference>
<evidence type="ECO:0000256" key="5">
    <source>
        <dbReference type="SAM" id="Coils"/>
    </source>
</evidence>
<dbReference type="PANTHER" id="PTHR12805:SF0">
    <property type="entry name" value="DNA_RNA-BINDING PROTEIN KIN17"/>
    <property type="match status" value="1"/>
</dbReference>
<dbReference type="InterPro" id="IPR038254">
    <property type="entry name" value="KIN17_WH-like_sf"/>
</dbReference>
<dbReference type="GO" id="GO:0006260">
    <property type="term" value="P:DNA replication"/>
    <property type="evidence" value="ECO:0007669"/>
    <property type="project" value="TreeGrafter"/>
</dbReference>
<gene>
    <name evidence="8" type="ORF">SMACR_02679</name>
</gene>
<evidence type="ECO:0000256" key="1">
    <source>
        <dbReference type="ARBA" id="ARBA00008517"/>
    </source>
</evidence>
<dbReference type="InterPro" id="IPR019447">
    <property type="entry name" value="DNA/RNA-bd_Kin17_WH-like_dom"/>
</dbReference>
<dbReference type="VEuPathDB" id="FungiDB:SMAC_02679"/>
<protein>
    <recommendedName>
        <fullName evidence="7">C2H2-type domain-containing protein</fullName>
    </recommendedName>
</protein>
<dbReference type="InterPro" id="IPR056767">
    <property type="entry name" value="C2H2-Znf_KIN17"/>
</dbReference>
<proteinExistence type="inferred from homology"/>
<evidence type="ECO:0000313" key="9">
    <source>
        <dbReference type="Proteomes" id="UP000433876"/>
    </source>
</evidence>
<comment type="similarity">
    <text evidence="1">Belongs to the KIN17 family.</text>
</comment>
<dbReference type="PROSITE" id="PS00028">
    <property type="entry name" value="ZINC_FINGER_C2H2_1"/>
    <property type="match status" value="1"/>
</dbReference>
<name>A0A8S9A5X6_SORMA</name>
<feature type="coiled-coil region" evidence="5">
    <location>
        <begin position="164"/>
        <end position="198"/>
    </location>
</feature>
<dbReference type="PANTHER" id="PTHR12805">
    <property type="entry name" value="KIN17 KIN, ANTIGENIC DETERMINANT OF RECA PROTEIN HOMOLOG"/>
    <property type="match status" value="1"/>
</dbReference>